<keyword evidence="2" id="KW-0472">Membrane</keyword>
<keyword evidence="2" id="KW-1133">Transmembrane helix</keyword>
<reference evidence="3" key="1">
    <citation type="submission" date="2020-10" db="EMBL/GenBank/DDBJ databases">
        <title>De novo genome project of the cellulose decomposer Thermobifida halotolerans type strain.</title>
        <authorList>
            <person name="Nagy I."/>
            <person name="Horvath B."/>
            <person name="Kukolya J."/>
            <person name="Nagy I."/>
            <person name="Orsini M."/>
        </authorList>
    </citation>
    <scope>NUCLEOTIDE SEQUENCE</scope>
    <source>
        <strain evidence="3">DSM 44931</strain>
    </source>
</reference>
<name>A0AA97M0M0_9ACTN</name>
<dbReference type="RefSeq" id="WP_068693770.1">
    <property type="nucleotide sequence ID" value="NZ_CP063196.1"/>
</dbReference>
<proteinExistence type="predicted"/>
<dbReference type="Proteomes" id="UP000265719">
    <property type="component" value="Chromosome"/>
</dbReference>
<dbReference type="EMBL" id="CP063196">
    <property type="protein sequence ID" value="UOE21429.1"/>
    <property type="molecule type" value="Genomic_DNA"/>
</dbReference>
<gene>
    <name evidence="3" type="ORF">NI17_010115</name>
</gene>
<organism evidence="3 4">
    <name type="scientific">Thermobifida halotolerans</name>
    <dbReference type="NCBI Taxonomy" id="483545"/>
    <lineage>
        <taxon>Bacteria</taxon>
        <taxon>Bacillati</taxon>
        <taxon>Actinomycetota</taxon>
        <taxon>Actinomycetes</taxon>
        <taxon>Streptosporangiales</taxon>
        <taxon>Nocardiopsidaceae</taxon>
        <taxon>Thermobifida</taxon>
    </lineage>
</organism>
<evidence type="ECO:0000256" key="2">
    <source>
        <dbReference type="SAM" id="Phobius"/>
    </source>
</evidence>
<sequence>MSQEQAADQSVLVGRSYTRARRHPWVIGKIQGWTIPLGPFTATQLGVLAVGLWLLVQTFTLWSRLGVGAAVVIALPFAATWAVRHAQIEGRAPLRALAGHLALWTAPRTGLLRGRPLGEPRPTTLTGLITLTPPAGLPGANPPESALPTRANPSPPTRATPSPAARAHPPTSPVTRTRQPAQPRPTGLRALLADLEEEE</sequence>
<feature type="compositionally biased region" description="Low complexity" evidence="1">
    <location>
        <begin position="120"/>
        <end position="139"/>
    </location>
</feature>
<feature type="transmembrane region" description="Helical" evidence="2">
    <location>
        <begin position="62"/>
        <end position="83"/>
    </location>
</feature>
<dbReference type="AlphaFoldDB" id="A0AA97M0M0"/>
<feature type="transmembrane region" description="Helical" evidence="2">
    <location>
        <begin position="37"/>
        <end position="56"/>
    </location>
</feature>
<protein>
    <submittedName>
        <fullName evidence="3">Uncharacterized protein</fullName>
    </submittedName>
</protein>
<evidence type="ECO:0000256" key="1">
    <source>
        <dbReference type="SAM" id="MobiDB-lite"/>
    </source>
</evidence>
<feature type="region of interest" description="Disordered" evidence="1">
    <location>
        <begin position="114"/>
        <end position="199"/>
    </location>
</feature>
<feature type="compositionally biased region" description="Low complexity" evidence="1">
    <location>
        <begin position="159"/>
        <end position="169"/>
    </location>
</feature>
<accession>A0AA97M0M0</accession>
<keyword evidence="2" id="KW-0812">Transmembrane</keyword>
<evidence type="ECO:0000313" key="4">
    <source>
        <dbReference type="Proteomes" id="UP000265719"/>
    </source>
</evidence>
<evidence type="ECO:0000313" key="3">
    <source>
        <dbReference type="EMBL" id="UOE21429.1"/>
    </source>
</evidence>
<dbReference type="KEGG" id="thao:NI17_010115"/>
<keyword evidence="4" id="KW-1185">Reference proteome</keyword>